<dbReference type="Proteomes" id="UP000318571">
    <property type="component" value="Chromosome 8"/>
</dbReference>
<feature type="region of interest" description="Disordered" evidence="1">
    <location>
        <begin position="150"/>
        <end position="222"/>
    </location>
</feature>
<feature type="region of interest" description="Disordered" evidence="1">
    <location>
        <begin position="707"/>
        <end position="726"/>
    </location>
</feature>
<feature type="compositionally biased region" description="Acidic residues" evidence="1">
    <location>
        <begin position="618"/>
        <end position="629"/>
    </location>
</feature>
<feature type="region of interest" description="Disordered" evidence="1">
    <location>
        <begin position="740"/>
        <end position="765"/>
    </location>
</feature>
<dbReference type="EMBL" id="VCGU01000459">
    <property type="protein sequence ID" value="TRY62074.1"/>
    <property type="molecule type" value="Genomic_DNA"/>
</dbReference>
<proteinExistence type="predicted"/>
<sequence length="864" mass="94466">MKSFGLCVFSCLISICLVVFVVVVVEVEAFPHAQRGEWYQTYSQDHQPHFSPVNPGFPLLNTKSKTREWHTNYASSGNSVLTKRQSAVSLNPLEMVSNKLRELGQQVVKGFSKLTRFDTRDQDSFSRDFLQPSIDSDSDDYLFDYSHGSQTYSSSGSVSPGSYFNDGDARSSVHNEIPPSSYHYYTPNSASSSDSGSFSLPSDERVQLTSASTSDHYSSSPSEAFFVDHPTRHVVSHQPQSSGGKPSFFEYVANDLKKAGDWMMGMLGMETYPDGAHDGHKDRLIIDQNMANGQHPYLTDFPESPFADLLYEEYLASSGASTQAPFYPNAEFSHSQGQGEYIAEPATAATTSATKPPVPIKLLISAQVAREHADEVRTLPIEVVAGSDTTRLVLELPASHTKDLHSPTLIKTTGGSDGASIGVEALTANGNEYKTTIEAKKANGLQSKVDSYYDDIVLVSTEEHDNNIGDENAIIQREDKTFMRVYDKTLGRSILREMNNIYRPVASRPSLTKDFFYQASDQTTQESETQTSGGPNPNPPIFESEIDENQNNVALTSQDADSVDLGQIATSQAIIESDKSDDTALYIVQAPGDIDYEFLLPELRDNEDDYNHSKDSDIESNAEPEDLEPEATTLSAVVNKDVPTSDGALIIYPTSDDDTYPFLTQGATTTSESTSTVITSSVSSTAQIGLSKGATKLSDWTRKLEAALSSSSSSQDDPTSIPQLETEDLGPKADFALSAGQSSSINQTTTTDEGLVPVSSSSVLAPKTPTETLTAGALLAGEDHLLDQSKEKKSAKEGAVKKENTLNGLFIEDDWDNSNIWQGETSQEADQLRELLVTRKKLLHKLKEKRKDKKQILLAKLKKD</sequence>
<feature type="compositionally biased region" description="Low complexity" evidence="1">
    <location>
        <begin position="522"/>
        <end position="532"/>
    </location>
</feature>
<feature type="compositionally biased region" description="Low complexity" evidence="1">
    <location>
        <begin position="668"/>
        <end position="682"/>
    </location>
</feature>
<comment type="caution">
    <text evidence="3">The sequence shown here is derived from an EMBL/GenBank/DDBJ whole genome shotgun (WGS) entry which is preliminary data.</text>
</comment>
<evidence type="ECO:0000256" key="1">
    <source>
        <dbReference type="SAM" id="MobiDB-lite"/>
    </source>
</evidence>
<feature type="chain" id="PRO_5021928442" evidence="2">
    <location>
        <begin position="30"/>
        <end position="864"/>
    </location>
</feature>
<feature type="signal peptide" evidence="2">
    <location>
        <begin position="1"/>
        <end position="29"/>
    </location>
</feature>
<dbReference type="AlphaFoldDB" id="A0A553N9E0"/>
<feature type="compositionally biased region" description="Low complexity" evidence="1">
    <location>
        <begin position="189"/>
        <end position="201"/>
    </location>
</feature>
<keyword evidence="2" id="KW-0732">Signal</keyword>
<feature type="region of interest" description="Disordered" evidence="1">
    <location>
        <begin position="606"/>
        <end position="630"/>
    </location>
</feature>
<feature type="compositionally biased region" description="Low complexity" evidence="1">
    <location>
        <begin position="210"/>
        <end position="222"/>
    </location>
</feature>
<gene>
    <name evidence="3" type="ORF">TCAL_06235</name>
</gene>
<organism evidence="3 4">
    <name type="scientific">Tigriopus californicus</name>
    <name type="common">Marine copepod</name>
    <dbReference type="NCBI Taxonomy" id="6832"/>
    <lineage>
        <taxon>Eukaryota</taxon>
        <taxon>Metazoa</taxon>
        <taxon>Ecdysozoa</taxon>
        <taxon>Arthropoda</taxon>
        <taxon>Crustacea</taxon>
        <taxon>Multicrustacea</taxon>
        <taxon>Hexanauplia</taxon>
        <taxon>Copepoda</taxon>
        <taxon>Harpacticoida</taxon>
        <taxon>Harpacticidae</taxon>
        <taxon>Tigriopus</taxon>
    </lineage>
</organism>
<reference evidence="3 4" key="1">
    <citation type="journal article" date="2018" name="Nat. Ecol. Evol.">
        <title>Genomic signatures of mitonuclear coevolution across populations of Tigriopus californicus.</title>
        <authorList>
            <person name="Barreto F.S."/>
            <person name="Watson E.T."/>
            <person name="Lima T.G."/>
            <person name="Willett C.S."/>
            <person name="Edmands S."/>
            <person name="Li W."/>
            <person name="Burton R.S."/>
        </authorList>
    </citation>
    <scope>NUCLEOTIDE SEQUENCE [LARGE SCALE GENOMIC DNA]</scope>
    <source>
        <strain evidence="3 4">San Diego</strain>
    </source>
</reference>
<evidence type="ECO:0000313" key="3">
    <source>
        <dbReference type="EMBL" id="TRY62074.1"/>
    </source>
</evidence>
<accession>A0A553N9E0</accession>
<feature type="region of interest" description="Disordered" evidence="1">
    <location>
        <begin position="521"/>
        <end position="544"/>
    </location>
</feature>
<evidence type="ECO:0000313" key="4">
    <source>
        <dbReference type="Proteomes" id="UP000318571"/>
    </source>
</evidence>
<evidence type="ECO:0000256" key="2">
    <source>
        <dbReference type="SAM" id="SignalP"/>
    </source>
</evidence>
<protein>
    <submittedName>
        <fullName evidence="3">Uncharacterized protein</fullName>
    </submittedName>
</protein>
<feature type="region of interest" description="Disordered" evidence="1">
    <location>
        <begin position="663"/>
        <end position="682"/>
    </location>
</feature>
<feature type="compositionally biased region" description="Polar residues" evidence="1">
    <location>
        <begin position="740"/>
        <end position="752"/>
    </location>
</feature>
<name>A0A553N9E0_TIGCA</name>
<feature type="compositionally biased region" description="Low complexity" evidence="1">
    <location>
        <begin position="150"/>
        <end position="163"/>
    </location>
</feature>
<keyword evidence="4" id="KW-1185">Reference proteome</keyword>